<gene>
    <name evidence="3" type="ORF">CK203_105213</name>
</gene>
<dbReference type="PANTHER" id="PTHR35278:SF4">
    <property type="entry name" value="TRANSMEMBRANE PROTEIN"/>
    <property type="match status" value="1"/>
</dbReference>
<protein>
    <submittedName>
        <fullName evidence="3">Uncharacterized protein</fullName>
    </submittedName>
</protein>
<comment type="caution">
    <text evidence="3">The sequence shown here is derived from an EMBL/GenBank/DDBJ whole genome shotgun (WGS) entry which is preliminary data.</text>
</comment>
<keyword evidence="2" id="KW-0472">Membrane</keyword>
<feature type="region of interest" description="Disordered" evidence="1">
    <location>
        <begin position="168"/>
        <end position="219"/>
    </location>
</feature>
<evidence type="ECO:0000256" key="2">
    <source>
        <dbReference type="SAM" id="Phobius"/>
    </source>
</evidence>
<feature type="transmembrane region" description="Helical" evidence="2">
    <location>
        <begin position="71"/>
        <end position="88"/>
    </location>
</feature>
<evidence type="ECO:0000256" key="1">
    <source>
        <dbReference type="SAM" id="MobiDB-lite"/>
    </source>
</evidence>
<feature type="compositionally biased region" description="Basic residues" evidence="1">
    <location>
        <begin position="178"/>
        <end position="189"/>
    </location>
</feature>
<proteinExistence type="predicted"/>
<keyword evidence="2" id="KW-0812">Transmembrane</keyword>
<name>A0A438E521_VITVI</name>
<dbReference type="AlphaFoldDB" id="A0A438E521"/>
<dbReference type="Proteomes" id="UP000288805">
    <property type="component" value="Unassembled WGS sequence"/>
</dbReference>
<dbReference type="EMBL" id="QGNW01001392">
    <property type="protein sequence ID" value="RVW42841.1"/>
    <property type="molecule type" value="Genomic_DNA"/>
</dbReference>
<feature type="compositionally biased region" description="Basic residues" evidence="1">
    <location>
        <begin position="199"/>
        <end position="219"/>
    </location>
</feature>
<reference evidence="3 4" key="1">
    <citation type="journal article" date="2018" name="PLoS Genet.">
        <title>Population sequencing reveals clonal diversity and ancestral inbreeding in the grapevine cultivar Chardonnay.</title>
        <authorList>
            <person name="Roach M.J."/>
            <person name="Johnson D.L."/>
            <person name="Bohlmann J."/>
            <person name="van Vuuren H.J."/>
            <person name="Jones S.J."/>
            <person name="Pretorius I.S."/>
            <person name="Schmidt S.A."/>
            <person name="Borneman A.R."/>
        </authorList>
    </citation>
    <scope>NUCLEOTIDE SEQUENCE [LARGE SCALE GENOMIC DNA]</scope>
    <source>
        <strain evidence="4">cv. Chardonnay</strain>
        <tissue evidence="3">Leaf</tissue>
    </source>
</reference>
<organism evidence="3 4">
    <name type="scientific">Vitis vinifera</name>
    <name type="common">Grape</name>
    <dbReference type="NCBI Taxonomy" id="29760"/>
    <lineage>
        <taxon>Eukaryota</taxon>
        <taxon>Viridiplantae</taxon>
        <taxon>Streptophyta</taxon>
        <taxon>Embryophyta</taxon>
        <taxon>Tracheophyta</taxon>
        <taxon>Spermatophyta</taxon>
        <taxon>Magnoliopsida</taxon>
        <taxon>eudicotyledons</taxon>
        <taxon>Gunneridae</taxon>
        <taxon>Pentapetalae</taxon>
        <taxon>rosids</taxon>
        <taxon>Vitales</taxon>
        <taxon>Vitaceae</taxon>
        <taxon>Viteae</taxon>
        <taxon>Vitis</taxon>
    </lineage>
</organism>
<accession>A0A438E521</accession>
<evidence type="ECO:0000313" key="4">
    <source>
        <dbReference type="Proteomes" id="UP000288805"/>
    </source>
</evidence>
<sequence length="235" mass="27740">MGTVISKAANGIGGALGNAFVAPIKTIFGDSCENMGYNLFHRALMRLQFGEAVLGLRPLLHNSYFMRIKHILRALLFFYLMFKLGIFQCIGRSLCKMCYAACETYWHALKYITCFLWYKLKNTKRVNRRRRRERFKDFELGHYSSDTSDSSNNYQSLSFSRKRKSFKMRGNDHDHVHPHDHHHHHHHHMESKTREVSLHVKRGSRKARSSRQLQGKKVRNLRREAAMCKKRKLMR</sequence>
<keyword evidence="2" id="KW-1133">Transmembrane helix</keyword>
<dbReference type="PANTHER" id="PTHR35278">
    <property type="entry name" value="TRANSMEMBRANE PROTEIN-RELATED"/>
    <property type="match status" value="1"/>
</dbReference>
<evidence type="ECO:0000313" key="3">
    <source>
        <dbReference type="EMBL" id="RVW42841.1"/>
    </source>
</evidence>